<dbReference type="RefSeq" id="WP_011320572.1">
    <property type="nucleotide sequence ID" value="NZ_JACKZP010000242.1"/>
</dbReference>
<sequence>MSTLKPIQLLLALTVGYTSLLGANSGLLATTPVNPRNNNNISTAHKKNTFVQPPLPNSERRPGGRVRGGAKRGTCPSVEPQLTALVPFTQDAPTITNVWGLTTKAHPTFLFYVPYAKDSGYPTEFVLQDQDTNIIYQKAIALPEKPGIISVSLPADVAGLAVDKQYRWFFTVECDQQKPAPPIYVEGVVQRVQLTPATAKQLETASPLQQVAIYGENGIWFEAANTLFQMLQTNPQDPAIQENWRRLLTSISLGDIVTKPMVSHKLQ</sequence>
<dbReference type="EMBL" id="JACKZP010000242">
    <property type="protein sequence ID" value="MBC1305433.1"/>
    <property type="molecule type" value="Genomic_DNA"/>
</dbReference>
<evidence type="ECO:0000313" key="2">
    <source>
        <dbReference type="EMBL" id="MBC1305433.1"/>
    </source>
</evidence>
<dbReference type="InterPro" id="IPR010328">
    <property type="entry name" value="DUF928"/>
</dbReference>
<dbReference type="GeneID" id="58726677"/>
<organism evidence="2 3">
    <name type="scientific">Trichormus variabilis N2B</name>
    <dbReference type="NCBI Taxonomy" id="2681315"/>
    <lineage>
        <taxon>Bacteria</taxon>
        <taxon>Bacillati</taxon>
        <taxon>Cyanobacteriota</taxon>
        <taxon>Cyanophyceae</taxon>
        <taxon>Nostocales</taxon>
        <taxon>Nostocaceae</taxon>
        <taxon>Trichormus</taxon>
    </lineage>
</organism>
<gene>
    <name evidence="2" type="ORF">GNE12_26400</name>
</gene>
<proteinExistence type="predicted"/>
<name>A0ABR6SGR0_ANAVA</name>
<protein>
    <submittedName>
        <fullName evidence="2">DUF928 domain-containing protein</fullName>
    </submittedName>
</protein>
<comment type="caution">
    <text evidence="2">The sequence shown here is derived from an EMBL/GenBank/DDBJ whole genome shotgun (WGS) entry which is preliminary data.</text>
</comment>
<accession>A0ABR6SGR0</accession>
<feature type="region of interest" description="Disordered" evidence="1">
    <location>
        <begin position="52"/>
        <end position="74"/>
    </location>
</feature>
<keyword evidence="3" id="KW-1185">Reference proteome</keyword>
<evidence type="ECO:0000313" key="3">
    <source>
        <dbReference type="Proteomes" id="UP000570851"/>
    </source>
</evidence>
<reference evidence="2 3" key="1">
    <citation type="submission" date="2019-11" db="EMBL/GenBank/DDBJ databases">
        <title>Comparison of genomes from free-living endosymbiotic cyanobacteria isolated from Azolla.</title>
        <authorList>
            <person name="Thiel T."/>
            <person name="Pratte B."/>
        </authorList>
    </citation>
    <scope>NUCLEOTIDE SEQUENCE [LARGE SCALE GENOMIC DNA]</scope>
    <source>
        <strain evidence="2 3">N2B</strain>
    </source>
</reference>
<dbReference type="Pfam" id="PF06051">
    <property type="entry name" value="DUF928"/>
    <property type="match status" value="1"/>
</dbReference>
<evidence type="ECO:0000256" key="1">
    <source>
        <dbReference type="SAM" id="MobiDB-lite"/>
    </source>
</evidence>
<dbReference type="Proteomes" id="UP000570851">
    <property type="component" value="Unassembled WGS sequence"/>
</dbReference>